<keyword evidence="10" id="KW-0325">Glycoprotein</keyword>
<evidence type="ECO:0000256" key="3">
    <source>
        <dbReference type="ARBA" id="ARBA00022448"/>
    </source>
</evidence>
<evidence type="ECO:0000256" key="8">
    <source>
        <dbReference type="ARBA" id="ARBA00023136"/>
    </source>
</evidence>
<keyword evidence="4" id="KW-1003">Cell membrane</keyword>
<evidence type="ECO:0000256" key="1">
    <source>
        <dbReference type="ARBA" id="ARBA00004651"/>
    </source>
</evidence>
<keyword evidence="11 13" id="KW-0868">Chloride</keyword>
<feature type="transmembrane region" description="Helical" evidence="13">
    <location>
        <begin position="45"/>
        <end position="67"/>
    </location>
</feature>
<reference evidence="14" key="1">
    <citation type="submission" date="2025-08" db="UniProtKB">
        <authorList>
            <consortium name="Ensembl"/>
        </authorList>
    </citation>
    <scope>IDENTIFICATION</scope>
</reference>
<reference evidence="14" key="2">
    <citation type="submission" date="2025-09" db="UniProtKB">
        <authorList>
            <consortium name="Ensembl"/>
        </authorList>
    </citation>
    <scope>IDENTIFICATION</scope>
</reference>
<dbReference type="GO" id="GO:0072320">
    <property type="term" value="F:volume-sensitive chloride channel activity"/>
    <property type="evidence" value="ECO:0007669"/>
    <property type="project" value="TreeGrafter"/>
</dbReference>
<dbReference type="Ensembl" id="ENSLBET00000029996.1">
    <property type="protein sequence ID" value="ENSLBEP00000028650.1"/>
    <property type="gene ID" value="ENSLBEG00000021646.1"/>
</dbReference>
<evidence type="ECO:0000256" key="4">
    <source>
        <dbReference type="ARBA" id="ARBA00022475"/>
    </source>
</evidence>
<keyword evidence="6 13" id="KW-1133">Transmembrane helix</keyword>
<dbReference type="GeneTree" id="ENSGT00950000183060"/>
<dbReference type="Proteomes" id="UP000261660">
    <property type="component" value="Unplaced"/>
</dbReference>
<evidence type="ECO:0000256" key="11">
    <source>
        <dbReference type="ARBA" id="ARBA00023214"/>
    </source>
</evidence>
<keyword evidence="8 13" id="KW-0472">Membrane</keyword>
<evidence type="ECO:0000313" key="15">
    <source>
        <dbReference type="Proteomes" id="UP000261660"/>
    </source>
</evidence>
<evidence type="ECO:0000256" key="5">
    <source>
        <dbReference type="ARBA" id="ARBA00022692"/>
    </source>
</evidence>
<evidence type="ECO:0000256" key="6">
    <source>
        <dbReference type="ARBA" id="ARBA00022989"/>
    </source>
</evidence>
<keyword evidence="7 13" id="KW-0406">Ion transport</keyword>
<keyword evidence="12 13" id="KW-0407">Ion channel</keyword>
<feature type="transmembrane region" description="Helical" evidence="13">
    <location>
        <begin position="185"/>
        <end position="207"/>
    </location>
</feature>
<evidence type="ECO:0000256" key="10">
    <source>
        <dbReference type="ARBA" id="ARBA00023180"/>
    </source>
</evidence>
<evidence type="ECO:0000256" key="7">
    <source>
        <dbReference type="ARBA" id="ARBA00023065"/>
    </source>
</evidence>
<accession>A0A3Q3N497</accession>
<evidence type="ECO:0000313" key="14">
    <source>
        <dbReference type="Ensembl" id="ENSLBEP00000028650.1"/>
    </source>
</evidence>
<dbReference type="GO" id="GO:0005229">
    <property type="term" value="F:intracellularly calcium-gated chloride channel activity"/>
    <property type="evidence" value="ECO:0007669"/>
    <property type="project" value="TreeGrafter"/>
</dbReference>
<dbReference type="InterPro" id="IPR006990">
    <property type="entry name" value="Tweety"/>
</dbReference>
<protein>
    <recommendedName>
        <fullName evidence="13">Protein tweety homolog</fullName>
    </recommendedName>
</protein>
<evidence type="ECO:0000256" key="12">
    <source>
        <dbReference type="ARBA" id="ARBA00023303"/>
    </source>
</evidence>
<comment type="similarity">
    <text evidence="2 13">Belongs to the tweety family.</text>
</comment>
<name>A0A3Q3N497_9LABR</name>
<feature type="transmembrane region" description="Helical" evidence="13">
    <location>
        <begin position="214"/>
        <end position="239"/>
    </location>
</feature>
<dbReference type="PANTHER" id="PTHR12424:SF17">
    <property type="entry name" value="PROTEIN TWEETY HOMOLOG 2-LIKE"/>
    <property type="match status" value="1"/>
</dbReference>
<comment type="subcellular location">
    <subcellularLocation>
        <location evidence="1">Cell membrane</location>
        <topology evidence="1">Multi-pass membrane protein</topology>
    </subcellularLocation>
</comment>
<dbReference type="GO" id="GO:0034707">
    <property type="term" value="C:chloride channel complex"/>
    <property type="evidence" value="ECO:0007669"/>
    <property type="project" value="UniProtKB-UniRule"/>
</dbReference>
<evidence type="ECO:0000256" key="2">
    <source>
        <dbReference type="ARBA" id="ARBA00009849"/>
    </source>
</evidence>
<evidence type="ECO:0000256" key="13">
    <source>
        <dbReference type="RuleBase" id="RU361114"/>
    </source>
</evidence>
<sequence length="298" mass="33248">MATVRLDYVAPWWTYWLHNFPHFNFVFESVDNTFKPEETSYQQSLILLAGVGAVGLGLSLLLLAAYLTLLCCCSAVGVGFYGNSETNDGVYQLTYSLYNANHTLGGINNLVAGSVGNVETGLKLHLERLDEIFATRSDYLQSLRFMRLMINNVIRELTALPDINKANVDLAAIADQTAFIEYYRWLAFLLLLITDLVICLAICLGMAKQSRWLLIMYVLLTLSLILSWASFGVGAATAVGTSDFCVSPDKFIVNQTNDFISADVAHYYLFCSPNLPNPFQQVMIKYSAFCSHIITQSY</sequence>
<dbReference type="GO" id="GO:0005886">
    <property type="term" value="C:plasma membrane"/>
    <property type="evidence" value="ECO:0007669"/>
    <property type="project" value="UniProtKB-SubCell"/>
</dbReference>
<comment type="function">
    <text evidence="13">Probable chloride channel.</text>
</comment>
<keyword evidence="5 13" id="KW-0812">Transmembrane</keyword>
<evidence type="ECO:0000256" key="9">
    <source>
        <dbReference type="ARBA" id="ARBA00023173"/>
    </source>
</evidence>
<dbReference type="PANTHER" id="PTHR12424">
    <property type="entry name" value="TWEETY-RELATED"/>
    <property type="match status" value="1"/>
</dbReference>
<keyword evidence="3 13" id="KW-0813">Transport</keyword>
<dbReference type="Pfam" id="PF04906">
    <property type="entry name" value="Tweety"/>
    <property type="match status" value="1"/>
</dbReference>
<keyword evidence="15" id="KW-1185">Reference proteome</keyword>
<dbReference type="AlphaFoldDB" id="A0A3Q3N497"/>
<comment type="caution">
    <text evidence="13">Lacks conserved residue(s) required for the propagation of feature annotation.</text>
</comment>
<proteinExistence type="inferred from homology"/>
<organism evidence="14 15">
    <name type="scientific">Labrus bergylta</name>
    <name type="common">ballan wrasse</name>
    <dbReference type="NCBI Taxonomy" id="56723"/>
    <lineage>
        <taxon>Eukaryota</taxon>
        <taxon>Metazoa</taxon>
        <taxon>Chordata</taxon>
        <taxon>Craniata</taxon>
        <taxon>Vertebrata</taxon>
        <taxon>Euteleostomi</taxon>
        <taxon>Actinopterygii</taxon>
        <taxon>Neopterygii</taxon>
        <taxon>Teleostei</taxon>
        <taxon>Neoteleostei</taxon>
        <taxon>Acanthomorphata</taxon>
        <taxon>Eupercaria</taxon>
        <taxon>Labriformes</taxon>
        <taxon>Labridae</taxon>
        <taxon>Labrus</taxon>
    </lineage>
</organism>
<keyword evidence="9 13" id="KW-0869">Chloride channel</keyword>